<evidence type="ECO:0000313" key="16">
    <source>
        <dbReference type="Proteomes" id="UP000649617"/>
    </source>
</evidence>
<keyword evidence="9 12" id="KW-1133">Transmembrane helix</keyword>
<evidence type="ECO:0000256" key="11">
    <source>
        <dbReference type="ARBA" id="ARBA00023180"/>
    </source>
</evidence>
<feature type="transmembrane region" description="Helical" evidence="12">
    <location>
        <begin position="303"/>
        <end position="325"/>
    </location>
</feature>
<evidence type="ECO:0000256" key="1">
    <source>
        <dbReference type="ARBA" id="ARBA00004141"/>
    </source>
</evidence>
<keyword evidence="6" id="KW-0547">Nucleotide-binding</keyword>
<feature type="transmembrane region" description="Helical" evidence="12">
    <location>
        <begin position="725"/>
        <end position="751"/>
    </location>
</feature>
<dbReference type="Proteomes" id="UP000649617">
    <property type="component" value="Unassembled WGS sequence"/>
</dbReference>
<feature type="transmembrane region" description="Helical" evidence="12">
    <location>
        <begin position="682"/>
        <end position="705"/>
    </location>
</feature>
<evidence type="ECO:0000256" key="8">
    <source>
        <dbReference type="ARBA" id="ARBA00022967"/>
    </source>
</evidence>
<dbReference type="InterPro" id="IPR027417">
    <property type="entry name" value="P-loop_NTPase"/>
</dbReference>
<dbReference type="PROSITE" id="PS00211">
    <property type="entry name" value="ABC_TRANSPORTER_1"/>
    <property type="match status" value="1"/>
</dbReference>
<feature type="transmembrane region" description="Helical" evidence="12">
    <location>
        <begin position="945"/>
        <end position="966"/>
    </location>
</feature>
<dbReference type="GO" id="GO:0090374">
    <property type="term" value="P:oligopeptide export from mitochondrion"/>
    <property type="evidence" value="ECO:0007669"/>
    <property type="project" value="TreeGrafter"/>
</dbReference>
<dbReference type="SUPFAM" id="SSF52540">
    <property type="entry name" value="P-loop containing nucleoside triphosphate hydrolases"/>
    <property type="match status" value="2"/>
</dbReference>
<proteinExistence type="inferred from homology"/>
<comment type="similarity">
    <text evidence="2">Belongs to the ABC transporter superfamily. ABCB family. Multidrug resistance exporter (TC 3.A.1.201) subfamily.</text>
</comment>
<feature type="domain" description="ABC transmembrane type-1" evidence="14">
    <location>
        <begin position="682"/>
        <end position="971"/>
    </location>
</feature>
<feature type="transmembrane region" description="Helical" evidence="12">
    <location>
        <begin position="345"/>
        <end position="367"/>
    </location>
</feature>
<dbReference type="PROSITE" id="PS50929">
    <property type="entry name" value="ABC_TM1F"/>
    <property type="match status" value="2"/>
</dbReference>
<comment type="caution">
    <text evidence="15">The sequence shown here is derived from an EMBL/GenBank/DDBJ whole genome shotgun (WGS) entry which is preliminary data.</text>
</comment>
<dbReference type="GO" id="GO:0005743">
    <property type="term" value="C:mitochondrial inner membrane"/>
    <property type="evidence" value="ECO:0007669"/>
    <property type="project" value="TreeGrafter"/>
</dbReference>
<feature type="transmembrane region" description="Helical" evidence="12">
    <location>
        <begin position="915"/>
        <end position="939"/>
    </location>
</feature>
<keyword evidence="11" id="KW-0325">Glycoprotein</keyword>
<evidence type="ECO:0000259" key="13">
    <source>
        <dbReference type="PROSITE" id="PS50893"/>
    </source>
</evidence>
<keyword evidence="16" id="KW-1185">Reference proteome</keyword>
<evidence type="ECO:0000256" key="9">
    <source>
        <dbReference type="ARBA" id="ARBA00022989"/>
    </source>
</evidence>
<evidence type="ECO:0000256" key="7">
    <source>
        <dbReference type="ARBA" id="ARBA00022840"/>
    </source>
</evidence>
<dbReference type="GO" id="GO:0016887">
    <property type="term" value="F:ATP hydrolysis activity"/>
    <property type="evidence" value="ECO:0007669"/>
    <property type="project" value="InterPro"/>
</dbReference>
<evidence type="ECO:0000256" key="6">
    <source>
        <dbReference type="ARBA" id="ARBA00022741"/>
    </source>
</evidence>
<dbReference type="InterPro" id="IPR039421">
    <property type="entry name" value="Type_1_exporter"/>
</dbReference>
<evidence type="ECO:0000256" key="3">
    <source>
        <dbReference type="ARBA" id="ARBA00022448"/>
    </source>
</evidence>
<feature type="domain" description="ABC transmembrane type-1" evidence="14">
    <location>
        <begin position="79"/>
        <end position="368"/>
    </location>
</feature>
<keyword evidence="10 12" id="KW-0472">Membrane</keyword>
<dbReference type="InterPro" id="IPR011527">
    <property type="entry name" value="ABC1_TM_dom"/>
</dbReference>
<evidence type="ECO:0000256" key="10">
    <source>
        <dbReference type="ARBA" id="ARBA00023136"/>
    </source>
</evidence>
<sequence>MAAERAEVMREPASSEQGLPVLLGRDHHQGIHHDVEVGKVKTQTEQDEVVEQAQEKPTSNDISAITTHLKCCEKVVLYLGAFFALAQGVSSPAIAKFSAEAITTLTGYDGPTDHILDDMTPVLVKIAILAGAQFTFAFGWQTCLSWAASKQANRWHRGFMEALLTLDVAWYDENEPAGVAAKLETDIANVYSFMCTGCGYLLSSFAQFIAGLSLAFVSGWQLSLVVCATIPVMMCVAHRLGVEIEWQTFNQQKDFARASAVAEESMMAIRTVAAFGGEAAETARFEKELLSAKRGGIRSGFRIGIFWGGLNLFYTCLYGLALWFGGHVLMADERGSFEPANIVTVMIAMLVGVAGLSSFSGFAPTLARAVVSAKSMRQVVNYQRVIERPIYTQEPLPEQLKTLDTIEFQNVSFRYPTRPEKCVLQNFSFRVEKGQKIAFAGESGCGKSTTIQLLERFYDPCEGRVLVNGMNLSQVPAKAWRKQIGYVGQEPVLFATSAMMNVKAGDDSISDEHAMEAAKKAQIYDTLMELPEQFDTFVGTGGGLLSGGQRQRVAIARALAKNPQILLLDEATSALDNESERMVQATLDSLGSVLGRSITTISIAHRLTTIKGSDIIYVLKDGRCCEQGSHEELMESRGEYYSMAKLQQATREREEEKEKEASLGVDENGQASHARVWYVWPLALLVMLAEAATMPLQAVFFNMGIYALFQGVTEGLENMYPKLDMAVGCLVLIGLGSAVAVLCQNSLFTYLQESLCMILRRAAFASTIRMDMAFFDKPENQTGSILVSLERHMNRVGQMLGIQLGNSLSAIFTCIIAVSLSFIGSWVLAVVLLGLLPICAFIGLRVAKCAAHVDSKTEEAYARAGKTTAEAATAIRTVRALGAEEHILSILRETMGYVNQSNSGKSWKMGLSLGVNMMLIQLIYLAGFAMSGICIQFWNYNAHEVLLTLFCIVFGVTSVSSIVQYIPDSASGYHAAGEVFRLVDQVSQIDATQPTGRVECLGDGDLEFRDVQFWYPHRPEVRVIKRINFTVNKGQAVALVGFSGSGKSTMIQLLQRFYDPQGGSIRVGGTNLRDLNVAWWRRQLGMVGQEPVLFDVSLEDNVKYGCPEATDEQVQEAAKAANMEYVFSGAVKWTDRVGLRGEKLSGGQKQRCAIARALLRQPQFMLLDEATSALDSTSERLVQQAMKAARVGKTTITVAHRLSTIQDSDKIFVLSNGKLVESGTYQELVDLDGNFAKLAARSL</sequence>
<dbReference type="AlphaFoldDB" id="A0A812RGS6"/>
<keyword evidence="7" id="KW-0067">ATP-binding</keyword>
<feature type="transmembrane region" description="Helical" evidence="12">
    <location>
        <begin position="826"/>
        <end position="847"/>
    </location>
</feature>
<dbReference type="InterPro" id="IPR003593">
    <property type="entry name" value="AAA+_ATPase"/>
</dbReference>
<organism evidence="15 16">
    <name type="scientific">Symbiodinium pilosum</name>
    <name type="common">Dinoflagellate</name>
    <dbReference type="NCBI Taxonomy" id="2952"/>
    <lineage>
        <taxon>Eukaryota</taxon>
        <taxon>Sar</taxon>
        <taxon>Alveolata</taxon>
        <taxon>Dinophyceae</taxon>
        <taxon>Suessiales</taxon>
        <taxon>Symbiodiniaceae</taxon>
        <taxon>Symbiodinium</taxon>
    </lineage>
</organism>
<gene>
    <name evidence="15" type="primary">Abcb5</name>
    <name evidence="15" type="ORF">SPIL2461_LOCUS10741</name>
</gene>
<dbReference type="PANTHER" id="PTHR43394">
    <property type="entry name" value="ATP-DEPENDENT PERMEASE MDL1, MITOCHONDRIAL"/>
    <property type="match status" value="1"/>
</dbReference>
<feature type="domain" description="ABC transporter" evidence="13">
    <location>
        <begin position="1006"/>
        <end position="1241"/>
    </location>
</feature>
<feature type="transmembrane region" description="Helical" evidence="12">
    <location>
        <begin position="222"/>
        <end position="242"/>
    </location>
</feature>
<accession>A0A812RGS6</accession>
<dbReference type="Gene3D" id="1.20.1560.10">
    <property type="entry name" value="ABC transporter type 1, transmembrane domain"/>
    <property type="match status" value="1"/>
</dbReference>
<dbReference type="Gene3D" id="3.40.50.300">
    <property type="entry name" value="P-loop containing nucleotide triphosphate hydrolases"/>
    <property type="match status" value="2"/>
</dbReference>
<evidence type="ECO:0000259" key="14">
    <source>
        <dbReference type="PROSITE" id="PS50929"/>
    </source>
</evidence>
<keyword evidence="8" id="KW-1278">Translocase</keyword>
<dbReference type="SMART" id="SM00382">
    <property type="entry name" value="AAA"/>
    <property type="match status" value="2"/>
</dbReference>
<keyword evidence="5" id="KW-0677">Repeat</keyword>
<dbReference type="FunFam" id="3.40.50.300:FF:000240">
    <property type="entry name" value="ABC transporter B family member 20"/>
    <property type="match status" value="1"/>
</dbReference>
<protein>
    <submittedName>
        <fullName evidence="15">Abcb5 protein</fullName>
    </submittedName>
</protein>
<dbReference type="CDD" id="cd18578">
    <property type="entry name" value="ABC_6TM_Pgp_ABCB1_D2_like"/>
    <property type="match status" value="1"/>
</dbReference>
<comment type="subcellular location">
    <subcellularLocation>
        <location evidence="1">Membrane</location>
        <topology evidence="1">Multi-pass membrane protein</topology>
    </subcellularLocation>
</comment>
<dbReference type="GO" id="GO:0005524">
    <property type="term" value="F:ATP binding"/>
    <property type="evidence" value="ECO:0007669"/>
    <property type="project" value="UniProtKB-KW"/>
</dbReference>
<dbReference type="PANTHER" id="PTHR43394:SF27">
    <property type="entry name" value="ATP-DEPENDENT TRANSLOCASE ABCB1-LIKE"/>
    <property type="match status" value="1"/>
</dbReference>
<evidence type="ECO:0000256" key="4">
    <source>
        <dbReference type="ARBA" id="ARBA00022692"/>
    </source>
</evidence>
<name>A0A812RGS6_SYMPI</name>
<dbReference type="InterPro" id="IPR003439">
    <property type="entry name" value="ABC_transporter-like_ATP-bd"/>
</dbReference>
<feature type="domain" description="ABC transporter" evidence="13">
    <location>
        <begin position="406"/>
        <end position="646"/>
    </location>
</feature>
<dbReference type="InterPro" id="IPR036640">
    <property type="entry name" value="ABC1_TM_sf"/>
</dbReference>
<dbReference type="Pfam" id="PF00664">
    <property type="entry name" value="ABC_membrane"/>
    <property type="match status" value="2"/>
</dbReference>
<reference evidence="15" key="1">
    <citation type="submission" date="2021-02" db="EMBL/GenBank/DDBJ databases">
        <authorList>
            <person name="Dougan E. K."/>
            <person name="Rhodes N."/>
            <person name="Thang M."/>
            <person name="Chan C."/>
        </authorList>
    </citation>
    <scope>NUCLEOTIDE SEQUENCE</scope>
</reference>
<dbReference type="CDD" id="cd18577">
    <property type="entry name" value="ABC_6TM_Pgp_ABCB1_D1_like"/>
    <property type="match status" value="1"/>
</dbReference>
<evidence type="ECO:0000256" key="2">
    <source>
        <dbReference type="ARBA" id="ARBA00007577"/>
    </source>
</evidence>
<dbReference type="Pfam" id="PF00005">
    <property type="entry name" value="ABC_tran"/>
    <property type="match status" value="2"/>
</dbReference>
<dbReference type="PROSITE" id="PS50893">
    <property type="entry name" value="ABC_TRANSPORTER_2"/>
    <property type="match status" value="2"/>
</dbReference>
<dbReference type="GO" id="GO:0015421">
    <property type="term" value="F:ABC-type oligopeptide transporter activity"/>
    <property type="evidence" value="ECO:0007669"/>
    <property type="project" value="TreeGrafter"/>
</dbReference>
<keyword evidence="4 12" id="KW-0812">Transmembrane</keyword>
<dbReference type="FunFam" id="3.40.50.300:FF:000479">
    <property type="entry name" value="Multidrug resistance protein 1A"/>
    <property type="match status" value="1"/>
</dbReference>
<feature type="transmembrane region" description="Helical" evidence="12">
    <location>
        <begin position="190"/>
        <end position="216"/>
    </location>
</feature>
<evidence type="ECO:0000256" key="12">
    <source>
        <dbReference type="SAM" id="Phobius"/>
    </source>
</evidence>
<evidence type="ECO:0000313" key="15">
    <source>
        <dbReference type="EMBL" id="CAE7441079.1"/>
    </source>
</evidence>
<evidence type="ECO:0000256" key="5">
    <source>
        <dbReference type="ARBA" id="ARBA00022737"/>
    </source>
</evidence>
<keyword evidence="3" id="KW-0813">Transport</keyword>
<dbReference type="OrthoDB" id="6500128at2759"/>
<dbReference type="EMBL" id="CAJNIZ010020480">
    <property type="protein sequence ID" value="CAE7441079.1"/>
    <property type="molecule type" value="Genomic_DNA"/>
</dbReference>
<dbReference type="InterPro" id="IPR017871">
    <property type="entry name" value="ABC_transporter-like_CS"/>
</dbReference>
<dbReference type="SUPFAM" id="SSF90123">
    <property type="entry name" value="ABC transporter transmembrane region"/>
    <property type="match status" value="2"/>
</dbReference>